<dbReference type="Proteomes" id="UP000660975">
    <property type="component" value="Unassembled WGS sequence"/>
</dbReference>
<reference evidence="2" key="1">
    <citation type="journal article" date="2014" name="Int. J. Syst. Evol. Microbiol.">
        <title>Complete genome sequence of Corynebacterium casei LMG S-19264T (=DSM 44701T), isolated from a smear-ripened cheese.</title>
        <authorList>
            <consortium name="US DOE Joint Genome Institute (JGI-PGF)"/>
            <person name="Walter F."/>
            <person name="Albersmeier A."/>
            <person name="Kalinowski J."/>
            <person name="Ruckert C."/>
        </authorList>
    </citation>
    <scope>NUCLEOTIDE SEQUENCE</scope>
    <source>
        <strain evidence="2">JCM 4136</strain>
    </source>
</reference>
<evidence type="ECO:0000313" key="2">
    <source>
        <dbReference type="EMBL" id="GGU74478.1"/>
    </source>
</evidence>
<name>A0A8H9HL87_9ACTN</name>
<accession>A0A8H9HL87</accession>
<protein>
    <submittedName>
        <fullName evidence="2">Uncharacterized protein</fullName>
    </submittedName>
</protein>
<feature type="region of interest" description="Disordered" evidence="1">
    <location>
        <begin position="1"/>
        <end position="67"/>
    </location>
</feature>
<gene>
    <name evidence="2" type="ORF">GCM10010227_30950</name>
</gene>
<evidence type="ECO:0000256" key="1">
    <source>
        <dbReference type="SAM" id="MobiDB-lite"/>
    </source>
</evidence>
<organism evidence="2 3">
    <name type="scientific">Streptomyces gougerotii</name>
    <dbReference type="NCBI Taxonomy" id="53448"/>
    <lineage>
        <taxon>Bacteria</taxon>
        <taxon>Bacillati</taxon>
        <taxon>Actinomycetota</taxon>
        <taxon>Actinomycetes</taxon>
        <taxon>Kitasatosporales</taxon>
        <taxon>Streptomycetaceae</taxon>
        <taxon>Streptomyces</taxon>
        <taxon>Streptomyces diastaticus group</taxon>
    </lineage>
</organism>
<feature type="compositionally biased region" description="Basic and acidic residues" evidence="1">
    <location>
        <begin position="31"/>
        <end position="40"/>
    </location>
</feature>
<dbReference type="AlphaFoldDB" id="A0A8H9HL87"/>
<evidence type="ECO:0000313" key="3">
    <source>
        <dbReference type="Proteomes" id="UP000660975"/>
    </source>
</evidence>
<dbReference type="EMBL" id="BMSC01000008">
    <property type="protein sequence ID" value="GGU74478.1"/>
    <property type="molecule type" value="Genomic_DNA"/>
</dbReference>
<feature type="compositionally biased region" description="Low complexity" evidence="1">
    <location>
        <begin position="46"/>
        <end position="67"/>
    </location>
</feature>
<reference evidence="2" key="2">
    <citation type="submission" date="2020-09" db="EMBL/GenBank/DDBJ databases">
        <authorList>
            <person name="Sun Q."/>
            <person name="Ohkuma M."/>
        </authorList>
    </citation>
    <scope>NUCLEOTIDE SEQUENCE</scope>
    <source>
        <strain evidence="2">JCM 4136</strain>
    </source>
</reference>
<sequence length="67" mass="6772">MMARLGRPPHFRARESPGREQPTAPTGSRALVRDLRERADGAVTEPVPTAGGAAGSGSAPAPGPKAA</sequence>
<proteinExistence type="predicted"/>
<comment type="caution">
    <text evidence="2">The sequence shown here is derived from an EMBL/GenBank/DDBJ whole genome shotgun (WGS) entry which is preliminary data.</text>
</comment>